<gene>
    <name evidence="1" type="ORF">JI435_440030</name>
</gene>
<reference evidence="2" key="1">
    <citation type="journal article" date="2021" name="BMC Genomics">
        <title>Chromosome-level genome assembly and manually-curated proteome of model necrotroph Parastagonospora nodorum Sn15 reveals a genome-wide trove of candidate effector homologs, and redundancy of virulence-related functions within an accessory chromosome.</title>
        <authorList>
            <person name="Bertazzoni S."/>
            <person name="Jones D.A.B."/>
            <person name="Phan H.T."/>
            <person name="Tan K.-C."/>
            <person name="Hane J.K."/>
        </authorList>
    </citation>
    <scope>NUCLEOTIDE SEQUENCE [LARGE SCALE GENOMIC DNA]</scope>
    <source>
        <strain evidence="2">SN15 / ATCC MYA-4574 / FGSC 10173)</strain>
    </source>
</reference>
<protein>
    <submittedName>
        <fullName evidence="1">Uncharacterized protein</fullName>
    </submittedName>
</protein>
<sequence>MAIENAQDDYEKEFFFTTCRHQVWDLTKLEGCDILVDHSLILSAHFVENVHWRACPKSNVHVVDTETGEWIDSNTAGPIIDDWDEENEEDFKQREEAMMKMKEPLPRIELNY</sequence>
<dbReference type="AlphaFoldDB" id="A0A7U2FB57"/>
<evidence type="ECO:0000313" key="1">
    <source>
        <dbReference type="EMBL" id="QRD01992.1"/>
    </source>
</evidence>
<dbReference type="RefSeq" id="XP_001795380.1">
    <property type="nucleotide sequence ID" value="XM_001795328.1"/>
</dbReference>
<dbReference type="EMBL" id="CP069035">
    <property type="protein sequence ID" value="QRD01992.1"/>
    <property type="molecule type" value="Genomic_DNA"/>
</dbReference>
<dbReference type="OrthoDB" id="3473305at2759"/>
<dbReference type="VEuPathDB" id="FungiDB:JI435_440030"/>
<proteinExistence type="predicted"/>
<dbReference type="Proteomes" id="UP000663193">
    <property type="component" value="Chromosome 13"/>
</dbReference>
<accession>A0A7U2FB57</accession>
<dbReference type="KEGG" id="pno:SNOG_04968"/>
<evidence type="ECO:0000313" key="2">
    <source>
        <dbReference type="Proteomes" id="UP000663193"/>
    </source>
</evidence>
<name>A0A7U2FB57_PHANO</name>
<keyword evidence="2" id="KW-1185">Reference proteome</keyword>
<organism evidence="1 2">
    <name type="scientific">Phaeosphaeria nodorum (strain SN15 / ATCC MYA-4574 / FGSC 10173)</name>
    <name type="common">Glume blotch fungus</name>
    <name type="synonym">Parastagonospora nodorum</name>
    <dbReference type="NCBI Taxonomy" id="321614"/>
    <lineage>
        <taxon>Eukaryota</taxon>
        <taxon>Fungi</taxon>
        <taxon>Dikarya</taxon>
        <taxon>Ascomycota</taxon>
        <taxon>Pezizomycotina</taxon>
        <taxon>Dothideomycetes</taxon>
        <taxon>Pleosporomycetidae</taxon>
        <taxon>Pleosporales</taxon>
        <taxon>Pleosporineae</taxon>
        <taxon>Phaeosphaeriaceae</taxon>
        <taxon>Parastagonospora</taxon>
    </lineage>
</organism>